<evidence type="ECO:0000313" key="8">
    <source>
        <dbReference type="Proteomes" id="UP001281447"/>
    </source>
</evidence>
<evidence type="ECO:0000256" key="1">
    <source>
        <dbReference type="ARBA" id="ARBA00001974"/>
    </source>
</evidence>
<dbReference type="Pfam" id="PF07992">
    <property type="entry name" value="Pyr_redox_2"/>
    <property type="match status" value="1"/>
</dbReference>
<evidence type="ECO:0000256" key="5">
    <source>
        <dbReference type="ARBA" id="ARBA00023002"/>
    </source>
</evidence>
<keyword evidence="8" id="KW-1185">Reference proteome</keyword>
<keyword evidence="3" id="KW-0285">Flavoprotein</keyword>
<dbReference type="SUPFAM" id="SSF51905">
    <property type="entry name" value="FAD/NAD(P)-binding domain"/>
    <property type="match status" value="1"/>
</dbReference>
<dbReference type="PANTHER" id="PTHR42913:SF3">
    <property type="entry name" value="64 KDA MITOCHONDRIAL NADH DEHYDROGENASE (EUROFUNG)"/>
    <property type="match status" value="1"/>
</dbReference>
<keyword evidence="4" id="KW-0274">FAD</keyword>
<organism evidence="7 8">
    <name type="scientific">Tigheibacillus halophilus</name>
    <dbReference type="NCBI Taxonomy" id="361280"/>
    <lineage>
        <taxon>Bacteria</taxon>
        <taxon>Bacillati</taxon>
        <taxon>Bacillota</taxon>
        <taxon>Bacilli</taxon>
        <taxon>Bacillales</taxon>
        <taxon>Bacillaceae</taxon>
        <taxon>Tigheibacillus</taxon>
    </lineage>
</organism>
<comment type="similarity">
    <text evidence="2">Belongs to the NADH dehydrogenase family.</text>
</comment>
<evidence type="ECO:0000256" key="4">
    <source>
        <dbReference type="ARBA" id="ARBA00022827"/>
    </source>
</evidence>
<evidence type="ECO:0000256" key="3">
    <source>
        <dbReference type="ARBA" id="ARBA00022630"/>
    </source>
</evidence>
<keyword evidence="5" id="KW-0560">Oxidoreductase</keyword>
<proteinExistence type="inferred from homology"/>
<dbReference type="PANTHER" id="PTHR42913">
    <property type="entry name" value="APOPTOSIS-INDUCING FACTOR 1"/>
    <property type="match status" value="1"/>
</dbReference>
<comment type="cofactor">
    <cofactor evidence="1">
        <name>FAD</name>
        <dbReference type="ChEBI" id="CHEBI:57692"/>
    </cofactor>
</comment>
<feature type="domain" description="FAD/NAD(P)-binding" evidence="6">
    <location>
        <begin position="5"/>
        <end position="225"/>
    </location>
</feature>
<evidence type="ECO:0000313" key="7">
    <source>
        <dbReference type="EMBL" id="MDY0393170.1"/>
    </source>
</evidence>
<dbReference type="Gene3D" id="3.50.50.100">
    <property type="match status" value="1"/>
</dbReference>
<gene>
    <name evidence="7" type="ORF">RWE15_00395</name>
</gene>
<comment type="caution">
    <text evidence="7">The sequence shown here is derived from an EMBL/GenBank/DDBJ whole genome shotgun (WGS) entry which is preliminary data.</text>
</comment>
<evidence type="ECO:0000259" key="6">
    <source>
        <dbReference type="Pfam" id="PF07992"/>
    </source>
</evidence>
<dbReference type="PRINTS" id="PR00368">
    <property type="entry name" value="FADPNR"/>
</dbReference>
<dbReference type="InterPro" id="IPR023753">
    <property type="entry name" value="FAD/NAD-binding_dom"/>
</dbReference>
<accession>A0ABU5C1K0</accession>
<dbReference type="InterPro" id="IPR051169">
    <property type="entry name" value="NADH-Q_oxidoreductase"/>
</dbReference>
<protein>
    <submittedName>
        <fullName evidence="7">FAD-dependent oxidoreductase</fullName>
    </submittedName>
</protein>
<name>A0ABU5C1K0_9BACI</name>
<evidence type="ECO:0000256" key="2">
    <source>
        <dbReference type="ARBA" id="ARBA00005272"/>
    </source>
</evidence>
<dbReference type="InterPro" id="IPR036188">
    <property type="entry name" value="FAD/NAD-bd_sf"/>
</dbReference>
<dbReference type="EMBL" id="JAWDIP010000003">
    <property type="protein sequence ID" value="MDY0393170.1"/>
    <property type="molecule type" value="Genomic_DNA"/>
</dbReference>
<dbReference type="Proteomes" id="UP001281447">
    <property type="component" value="Unassembled WGS sequence"/>
</dbReference>
<sequence length="243" mass="27568">MNKQRIVILGAGYGGLMTAIELQRNLKDNPAEITLVNKHPYHYQTTWLHETAAGTIHHDQTRIAIREVINKQRIQFMEDTVIAINPEEKKVKLKNGEICYDTLVIGLGFEAETFGIPGLKENAFMIGTLNKARLLREHLAYNFAQYHNEEKKDPARLNIVVGGGGFTGIEFLGELANRIPELCEEYDIDKVKVRMISIESSPTVLPGFDPDLVEYAMNSLETRGGRVCNRRIVKGVWSRLYRL</sequence>
<reference evidence="7 8" key="1">
    <citation type="submission" date="2023-10" db="EMBL/GenBank/DDBJ databases">
        <title>Virgibacillus halophilus 5B73C genome.</title>
        <authorList>
            <person name="Miliotis G."/>
            <person name="Sengupta P."/>
            <person name="Hameed A."/>
            <person name="Chuvochina M."/>
            <person name="Mcdonagh F."/>
            <person name="Simpson A.C."/>
            <person name="Singh N.K."/>
            <person name="Rekha P.D."/>
            <person name="Raman K."/>
            <person name="Hugenholtz P."/>
            <person name="Venkateswaran K."/>
        </authorList>
    </citation>
    <scope>NUCLEOTIDE SEQUENCE [LARGE SCALE GENOMIC DNA]</scope>
    <source>
        <strain evidence="7 8">5B73C</strain>
    </source>
</reference>